<dbReference type="PROSITE" id="PS50011">
    <property type="entry name" value="PROTEIN_KINASE_DOM"/>
    <property type="match status" value="1"/>
</dbReference>
<dbReference type="EMBL" id="FP929130">
    <property type="protein sequence ID" value="CBX96839.1"/>
    <property type="molecule type" value="Genomic_DNA"/>
</dbReference>
<name>E4ZZX9_LEPMJ</name>
<reference evidence="4" key="1">
    <citation type="journal article" date="2011" name="Nat. Commun.">
        <title>Effector diversification within compartments of the Leptosphaeria maculans genome affected by Repeat-Induced Point mutations.</title>
        <authorList>
            <person name="Rouxel T."/>
            <person name="Grandaubert J."/>
            <person name="Hane J.K."/>
            <person name="Hoede C."/>
            <person name="van de Wouw A.P."/>
            <person name="Couloux A."/>
            <person name="Dominguez V."/>
            <person name="Anthouard V."/>
            <person name="Bally P."/>
            <person name="Bourras S."/>
            <person name="Cozijnsen A.J."/>
            <person name="Ciuffetti L.M."/>
            <person name="Degrave A."/>
            <person name="Dilmaghani A."/>
            <person name="Duret L."/>
            <person name="Fudal I."/>
            <person name="Goodwin S.B."/>
            <person name="Gout L."/>
            <person name="Glaser N."/>
            <person name="Linglin J."/>
            <person name="Kema G.H.J."/>
            <person name="Lapalu N."/>
            <person name="Lawrence C.B."/>
            <person name="May K."/>
            <person name="Meyer M."/>
            <person name="Ollivier B."/>
            <person name="Poulain J."/>
            <person name="Schoch C.L."/>
            <person name="Simon A."/>
            <person name="Spatafora J.W."/>
            <person name="Stachowiak A."/>
            <person name="Turgeon B.G."/>
            <person name="Tyler B.M."/>
            <person name="Vincent D."/>
            <person name="Weissenbach J."/>
            <person name="Amselem J."/>
            <person name="Quesneville H."/>
            <person name="Oliver R.P."/>
            <person name="Wincker P."/>
            <person name="Balesdent M.-H."/>
            <person name="Howlett B.J."/>
        </authorList>
    </citation>
    <scope>NUCLEOTIDE SEQUENCE [LARGE SCALE GENOMIC DNA]</scope>
    <source>
        <strain evidence="4">JN3 / isolate v23.1.3 / race Av1-4-5-6-7-8</strain>
    </source>
</reference>
<dbReference type="AlphaFoldDB" id="E4ZZX9"/>
<dbReference type="SUPFAM" id="SSF56112">
    <property type="entry name" value="Protein kinase-like (PK-like)"/>
    <property type="match status" value="1"/>
</dbReference>
<gene>
    <name evidence="3" type="ORF">LEMA_P099700.1</name>
</gene>
<accession>E4ZZX9</accession>
<organism evidence="4">
    <name type="scientific">Leptosphaeria maculans (strain JN3 / isolate v23.1.3 / race Av1-4-5-6-7-8)</name>
    <name type="common">Blackleg fungus</name>
    <name type="synonym">Phoma lingam</name>
    <dbReference type="NCBI Taxonomy" id="985895"/>
    <lineage>
        <taxon>Eukaryota</taxon>
        <taxon>Fungi</taxon>
        <taxon>Dikarya</taxon>
        <taxon>Ascomycota</taxon>
        <taxon>Pezizomycotina</taxon>
        <taxon>Dothideomycetes</taxon>
        <taxon>Pleosporomycetidae</taxon>
        <taxon>Pleosporales</taxon>
        <taxon>Pleosporineae</taxon>
        <taxon>Leptosphaeriaceae</taxon>
        <taxon>Plenodomus</taxon>
        <taxon>Plenodomus lingam/Leptosphaeria maculans species complex</taxon>
    </lineage>
</organism>
<dbReference type="eggNOG" id="KOG0591">
    <property type="taxonomic scope" value="Eukaryota"/>
</dbReference>
<dbReference type="InterPro" id="IPR011009">
    <property type="entry name" value="Kinase-like_dom_sf"/>
</dbReference>
<dbReference type="InterPro" id="IPR000719">
    <property type="entry name" value="Prot_kinase_dom"/>
</dbReference>
<dbReference type="GO" id="GO:0004672">
    <property type="term" value="F:protein kinase activity"/>
    <property type="evidence" value="ECO:0007669"/>
    <property type="project" value="InterPro"/>
</dbReference>
<dbReference type="Gene3D" id="1.10.510.10">
    <property type="entry name" value="Transferase(Phosphotransferase) domain 1"/>
    <property type="match status" value="1"/>
</dbReference>
<evidence type="ECO:0000313" key="3">
    <source>
        <dbReference type="EMBL" id="CBX96839.1"/>
    </source>
</evidence>
<dbReference type="HOGENOM" id="CLU_934048_0_0_1"/>
<dbReference type="Proteomes" id="UP000002668">
    <property type="component" value="Genome"/>
</dbReference>
<evidence type="ECO:0000313" key="4">
    <source>
        <dbReference type="Proteomes" id="UP000002668"/>
    </source>
</evidence>
<proteinExistence type="predicted"/>
<feature type="domain" description="Protein kinase" evidence="2">
    <location>
        <begin position="1"/>
        <end position="152"/>
    </location>
</feature>
<keyword evidence="4" id="KW-1185">Reference proteome</keyword>
<dbReference type="VEuPathDB" id="FungiDB:LEMA_P099700.1"/>
<dbReference type="OrthoDB" id="310217at2759"/>
<feature type="region of interest" description="Disordered" evidence="1">
    <location>
        <begin position="169"/>
        <end position="206"/>
    </location>
</feature>
<sequence>MSLWIRGGGGANILLTPDKTHSRIIAKLADFGCATSDEWTYQTKPLSLASNASAQTPGFDPPEFPRFLGKSDVWQLALVFVCVCNMFQEWPRSRINPRGRRWDRERPAGLYYSGEWSRELGECLVEEVGLRPGSLQSLKAVTAAYDRIRPSLPVDRQPLELLEHAGPDYTRTREPVSSSSSGRPAINADHGYPMADTGRGQHPQRPRLHRHIFSDPEARRVGRLPHSNTEFLSNQRLPQEPYSIAQYPGNLPYHQAGWDDEDEYAMQGPEPSIYGGQHQHQGFYPPLHPRRPQYVWRY</sequence>
<dbReference type="GO" id="GO:0005524">
    <property type="term" value="F:ATP binding"/>
    <property type="evidence" value="ECO:0007669"/>
    <property type="project" value="InterPro"/>
</dbReference>
<evidence type="ECO:0000256" key="1">
    <source>
        <dbReference type="SAM" id="MobiDB-lite"/>
    </source>
</evidence>
<evidence type="ECO:0000259" key="2">
    <source>
        <dbReference type="PROSITE" id="PS50011"/>
    </source>
</evidence>
<dbReference type="InParanoid" id="E4ZZX9"/>
<protein>
    <recommendedName>
        <fullName evidence="2">Protein kinase domain-containing protein</fullName>
    </recommendedName>
</protein>